<keyword evidence="4" id="KW-0418">Kinase</keyword>
<keyword evidence="11" id="KW-0732">Signal</keyword>
<evidence type="ECO:0000259" key="12">
    <source>
        <dbReference type="PROSITE" id="PS50011"/>
    </source>
</evidence>
<evidence type="ECO:0000256" key="10">
    <source>
        <dbReference type="SAM" id="Phobius"/>
    </source>
</evidence>
<dbReference type="InterPro" id="IPR017441">
    <property type="entry name" value="Protein_kinase_ATP_BS"/>
</dbReference>
<dbReference type="InterPro" id="IPR001245">
    <property type="entry name" value="Ser-Thr/Tyr_kinase_cat_dom"/>
</dbReference>
<evidence type="ECO:0000256" key="7">
    <source>
        <dbReference type="ARBA" id="ARBA00051243"/>
    </source>
</evidence>
<keyword evidence="10" id="KW-0472">Membrane</keyword>
<evidence type="ECO:0000313" key="14">
    <source>
        <dbReference type="Proteomes" id="UP001159428"/>
    </source>
</evidence>
<evidence type="ECO:0000313" key="13">
    <source>
        <dbReference type="EMBL" id="CAH3126781.1"/>
    </source>
</evidence>
<organism evidence="13 14">
    <name type="scientific">Pocillopora meandrina</name>
    <dbReference type="NCBI Taxonomy" id="46732"/>
    <lineage>
        <taxon>Eukaryota</taxon>
        <taxon>Metazoa</taxon>
        <taxon>Cnidaria</taxon>
        <taxon>Anthozoa</taxon>
        <taxon>Hexacorallia</taxon>
        <taxon>Scleractinia</taxon>
        <taxon>Astrocoeniina</taxon>
        <taxon>Pocilloporidae</taxon>
        <taxon>Pocillopora</taxon>
    </lineage>
</organism>
<feature type="domain" description="Protein kinase" evidence="12">
    <location>
        <begin position="593"/>
        <end position="1045"/>
    </location>
</feature>
<comment type="caution">
    <text evidence="13">The sequence shown here is derived from an EMBL/GenBank/DDBJ whole genome shotgun (WGS) entry which is preliminary data.</text>
</comment>
<keyword evidence="6" id="KW-0829">Tyrosine-protein kinase</keyword>
<feature type="binding site" evidence="8">
    <location>
        <position position="627"/>
    </location>
    <ligand>
        <name>ATP</name>
        <dbReference type="ChEBI" id="CHEBI:30616"/>
    </ligand>
</feature>
<evidence type="ECO:0000256" key="9">
    <source>
        <dbReference type="SAM" id="MobiDB-lite"/>
    </source>
</evidence>
<evidence type="ECO:0000256" key="2">
    <source>
        <dbReference type="ARBA" id="ARBA00022679"/>
    </source>
</evidence>
<feature type="chain" id="PRO_5043538399" description="Protein kinase domain-containing protein" evidence="11">
    <location>
        <begin position="23"/>
        <end position="1155"/>
    </location>
</feature>
<dbReference type="GO" id="GO:0005886">
    <property type="term" value="C:plasma membrane"/>
    <property type="evidence" value="ECO:0007669"/>
    <property type="project" value="TreeGrafter"/>
</dbReference>
<feature type="transmembrane region" description="Helical" evidence="10">
    <location>
        <begin position="483"/>
        <end position="506"/>
    </location>
</feature>
<keyword evidence="5 8" id="KW-0067">ATP-binding</keyword>
<dbReference type="InterPro" id="IPR000719">
    <property type="entry name" value="Prot_kinase_dom"/>
</dbReference>
<dbReference type="InterPro" id="IPR008266">
    <property type="entry name" value="Tyr_kinase_AS"/>
</dbReference>
<dbReference type="PROSITE" id="PS00107">
    <property type="entry name" value="PROTEIN_KINASE_ATP"/>
    <property type="match status" value="1"/>
</dbReference>
<dbReference type="FunFam" id="1.10.510.10:FF:000554">
    <property type="entry name" value="Predicted protein"/>
    <property type="match status" value="1"/>
</dbReference>
<keyword evidence="2" id="KW-0808">Transferase</keyword>
<keyword evidence="3 8" id="KW-0547">Nucleotide-binding</keyword>
<feature type="compositionally biased region" description="Polar residues" evidence="9">
    <location>
        <begin position="1111"/>
        <end position="1120"/>
    </location>
</feature>
<proteinExistence type="predicted"/>
<dbReference type="SUPFAM" id="SSF56112">
    <property type="entry name" value="Protein kinase-like (PK-like)"/>
    <property type="match status" value="1"/>
</dbReference>
<comment type="catalytic activity">
    <reaction evidence="7">
        <text>L-tyrosyl-[protein] + ATP = O-phospho-L-tyrosyl-[protein] + ADP + H(+)</text>
        <dbReference type="Rhea" id="RHEA:10596"/>
        <dbReference type="Rhea" id="RHEA-COMP:10136"/>
        <dbReference type="Rhea" id="RHEA-COMP:20101"/>
        <dbReference type="ChEBI" id="CHEBI:15378"/>
        <dbReference type="ChEBI" id="CHEBI:30616"/>
        <dbReference type="ChEBI" id="CHEBI:46858"/>
        <dbReference type="ChEBI" id="CHEBI:61978"/>
        <dbReference type="ChEBI" id="CHEBI:456216"/>
        <dbReference type="EC" id="2.7.10.1"/>
    </reaction>
</comment>
<dbReference type="Proteomes" id="UP001159428">
    <property type="component" value="Unassembled WGS sequence"/>
</dbReference>
<reference evidence="13 14" key="1">
    <citation type="submission" date="2022-05" db="EMBL/GenBank/DDBJ databases">
        <authorList>
            <consortium name="Genoscope - CEA"/>
            <person name="William W."/>
        </authorList>
    </citation>
    <scope>NUCLEOTIDE SEQUENCE [LARGE SCALE GENOMIC DNA]</scope>
</reference>
<evidence type="ECO:0000256" key="3">
    <source>
        <dbReference type="ARBA" id="ARBA00022741"/>
    </source>
</evidence>
<dbReference type="PANTHER" id="PTHR24416:SF594">
    <property type="entry name" value="PROTEIN KINASE DOMAIN-CONTAINING PROTEIN"/>
    <property type="match status" value="1"/>
</dbReference>
<keyword evidence="10" id="KW-0812">Transmembrane</keyword>
<feature type="compositionally biased region" description="Polar residues" evidence="9">
    <location>
        <begin position="715"/>
        <end position="730"/>
    </location>
</feature>
<accession>A0AAU9WUY6</accession>
<feature type="compositionally biased region" description="Basic and acidic residues" evidence="9">
    <location>
        <begin position="522"/>
        <end position="531"/>
    </location>
</feature>
<feature type="compositionally biased region" description="Low complexity" evidence="9">
    <location>
        <begin position="438"/>
        <end position="467"/>
    </location>
</feature>
<feature type="region of interest" description="Disordered" evidence="9">
    <location>
        <begin position="522"/>
        <end position="543"/>
    </location>
</feature>
<protein>
    <recommendedName>
        <fullName evidence="12">Protein kinase domain-containing protein</fullName>
    </recommendedName>
</protein>
<gene>
    <name evidence="13" type="ORF">PMEA_00012726</name>
</gene>
<feature type="region of interest" description="Disordered" evidence="9">
    <location>
        <begin position="438"/>
        <end position="473"/>
    </location>
</feature>
<dbReference type="EMBL" id="CALNXJ010000022">
    <property type="protein sequence ID" value="CAH3126781.1"/>
    <property type="molecule type" value="Genomic_DNA"/>
</dbReference>
<feature type="region of interest" description="Disordered" evidence="9">
    <location>
        <begin position="758"/>
        <end position="782"/>
    </location>
</feature>
<dbReference type="PROSITE" id="PS00109">
    <property type="entry name" value="PROTEIN_KINASE_TYR"/>
    <property type="match status" value="1"/>
</dbReference>
<dbReference type="Gene3D" id="1.10.510.10">
    <property type="entry name" value="Transferase(Phosphotransferase) domain 1"/>
    <property type="match status" value="1"/>
</dbReference>
<keyword evidence="14" id="KW-1185">Reference proteome</keyword>
<feature type="region of interest" description="Disordered" evidence="9">
    <location>
        <begin position="1088"/>
        <end position="1155"/>
    </location>
</feature>
<dbReference type="InterPro" id="IPR011009">
    <property type="entry name" value="Kinase-like_dom_sf"/>
</dbReference>
<feature type="region of interest" description="Disordered" evidence="9">
    <location>
        <begin position="701"/>
        <end position="735"/>
    </location>
</feature>
<dbReference type="PANTHER" id="PTHR24416">
    <property type="entry name" value="TYROSINE-PROTEIN KINASE RECEPTOR"/>
    <property type="match status" value="1"/>
</dbReference>
<dbReference type="CDD" id="cd00192">
    <property type="entry name" value="PTKc"/>
    <property type="match status" value="1"/>
</dbReference>
<evidence type="ECO:0000256" key="6">
    <source>
        <dbReference type="ARBA" id="ARBA00023137"/>
    </source>
</evidence>
<dbReference type="PROSITE" id="PS50011">
    <property type="entry name" value="PROTEIN_KINASE_DOM"/>
    <property type="match status" value="1"/>
</dbReference>
<sequence length="1155" mass="128362">MTAVNSVILLLFTTYWYNFGSCESLGIAECCKSCVAKISDKQLCNATCTQLIPVNSSQASNITTVSPVPDAPILLSSGYFTFTLDWRSNSHTKYNATPMVYVLEVTRHTNITDPFIILPHIQKYHTTTNTTFTIPEEFVTKIANFSFRLAAVSFWGTSDFSTSSPLYQTNSSCPKLKRSSHGNITQFYPCRMFNVRLNFTVVPIPFERPKVFTSLYWEFPRALHDLLDLKNGELFVHVVLSSALRQHCFKHGVTEDFHYPMPQDPVTNDVFVLQNEQFYFGCSYVFKITTFPPDGYSTSATFDIPDCIHGFCFCENPPTKFKESDYIRVDQLEDKLYTNRTTAHVTWSTEIWEKKPAYFKILLLECLIHCSPITGHHRDIVNASLNGPNNTYNFSYFNLTNGVEYRALVYAYDSSGCRFETVAGKKFRAVIPTMAPTTEATTKPTTRATTTTSATPTISATSTIESTGEVSTTAAQRTSPGTVAAITVPIILLAVVVLLLAMFCFYRKNKKPFKEHMGLRRLASHSDDRVSPRRNVGDVPSSLDANSSFDRVVNLPSKSEGGLELNPAYVEQRIQEAVETGEADEFEFGFHRLELKRVLGKGAFGKVFLAEAYGIGGSENTSVVAVKVLNDKANEDEVEDFKMEINFMKTIGHHENVVTMLGCCTLYPPLCLVVECVPHGDLLHYLRDLRKTFEQQYRKLQGDNGKGLKNEEKLSTSQTSPNGSESTAGSYSHRPLIPSASDTAISALELAASQLEFNQTSQPQDNQPCSSKSNIHRPPLRHCKSEGKQLTIANWIKKCEKSLDSSEKSEFKRSTSLKSLRALSVLNTVRRASEIPSAHYVARGPTDASNNTETTTVAIDSKEASRAKAASAMSLDGALESGDLQSFAYQIANGMAYLSGRGIVHRDLAARNILVGDDKVLKISDFGLSREGIYVKRSTGKIPLRWLSIEAMRDRIYSTESDIWAFGIVLWEICTLGGFPYPTINDRDLLEFLLEGERMEKPTNCTDEIYQIMLGCWSHECGDRPSFQSLQEQLFDMQKEEKPYVNVDPSHDFSLPPTAGLDTVGNLIAFSDGTFSGDAADQLLSQTDFSPDQSHAPRHVSPTSDEENAGYESSNGSEDFTVSFGDKADSGHIHLPALSGQPSVDAEDRNPELLV</sequence>
<evidence type="ECO:0000256" key="11">
    <source>
        <dbReference type="SAM" id="SignalP"/>
    </source>
</evidence>
<dbReference type="GO" id="GO:0004714">
    <property type="term" value="F:transmembrane receptor protein tyrosine kinase activity"/>
    <property type="evidence" value="ECO:0007669"/>
    <property type="project" value="UniProtKB-EC"/>
</dbReference>
<keyword evidence="10" id="KW-1133">Transmembrane helix</keyword>
<feature type="compositionally biased region" description="Basic and acidic residues" evidence="9">
    <location>
        <begin position="701"/>
        <end position="714"/>
    </location>
</feature>
<feature type="signal peptide" evidence="11">
    <location>
        <begin position="1"/>
        <end position="22"/>
    </location>
</feature>
<evidence type="ECO:0000256" key="8">
    <source>
        <dbReference type="PROSITE-ProRule" id="PRU10141"/>
    </source>
</evidence>
<feature type="compositionally biased region" description="Basic and acidic residues" evidence="9">
    <location>
        <begin position="1146"/>
        <end position="1155"/>
    </location>
</feature>
<comment type="subcellular location">
    <subcellularLocation>
        <location evidence="1">Membrane</location>
        <topology evidence="1">Single-pass membrane protein</topology>
    </subcellularLocation>
</comment>
<dbReference type="Pfam" id="PF07714">
    <property type="entry name" value="PK_Tyr_Ser-Thr"/>
    <property type="match status" value="2"/>
</dbReference>
<dbReference type="GO" id="GO:0043235">
    <property type="term" value="C:receptor complex"/>
    <property type="evidence" value="ECO:0007669"/>
    <property type="project" value="TreeGrafter"/>
</dbReference>
<dbReference type="AlphaFoldDB" id="A0AAU9WUY6"/>
<dbReference type="InterPro" id="IPR020635">
    <property type="entry name" value="Tyr_kinase_cat_dom"/>
</dbReference>
<dbReference type="GO" id="GO:0005524">
    <property type="term" value="F:ATP binding"/>
    <property type="evidence" value="ECO:0007669"/>
    <property type="project" value="UniProtKB-UniRule"/>
</dbReference>
<dbReference type="InterPro" id="IPR050122">
    <property type="entry name" value="RTK"/>
</dbReference>
<evidence type="ECO:0000256" key="5">
    <source>
        <dbReference type="ARBA" id="ARBA00022840"/>
    </source>
</evidence>
<dbReference type="GO" id="GO:0007169">
    <property type="term" value="P:cell surface receptor protein tyrosine kinase signaling pathway"/>
    <property type="evidence" value="ECO:0007669"/>
    <property type="project" value="TreeGrafter"/>
</dbReference>
<evidence type="ECO:0000256" key="4">
    <source>
        <dbReference type="ARBA" id="ARBA00022777"/>
    </source>
</evidence>
<feature type="compositionally biased region" description="Polar residues" evidence="9">
    <location>
        <begin position="758"/>
        <end position="773"/>
    </location>
</feature>
<dbReference type="SMART" id="SM00219">
    <property type="entry name" value="TyrKc"/>
    <property type="match status" value="1"/>
</dbReference>
<name>A0AAU9WUY6_9CNID</name>
<dbReference type="Gene3D" id="3.30.200.20">
    <property type="entry name" value="Phosphorylase Kinase, domain 1"/>
    <property type="match status" value="1"/>
</dbReference>
<evidence type="ECO:0000256" key="1">
    <source>
        <dbReference type="ARBA" id="ARBA00004167"/>
    </source>
</evidence>